<reference evidence="3" key="1">
    <citation type="submission" date="2013-05" db="EMBL/GenBank/DDBJ databases">
        <authorList>
            <person name="Yim A.K.Y."/>
            <person name="Chan T.F."/>
            <person name="Ji K.M."/>
            <person name="Liu X.Y."/>
            <person name="Zhou J.W."/>
            <person name="Li R.Q."/>
            <person name="Yang K.Y."/>
            <person name="Li J."/>
            <person name="Li M."/>
            <person name="Law P.T.W."/>
            <person name="Wu Y.L."/>
            <person name="Cai Z.L."/>
            <person name="Qin H."/>
            <person name="Bao Y."/>
            <person name="Leung R.K.K."/>
            <person name="Ng P.K.S."/>
            <person name="Zou J."/>
            <person name="Zhong X.J."/>
            <person name="Ran P.X."/>
            <person name="Zhong N.S."/>
            <person name="Liu Z.G."/>
            <person name="Tsui S.K.W."/>
        </authorList>
    </citation>
    <scope>NUCLEOTIDE SEQUENCE</scope>
    <source>
        <strain evidence="3">Derf</strain>
        <tissue evidence="3">Whole organism</tissue>
    </source>
</reference>
<dbReference type="Pfam" id="PF14661">
    <property type="entry name" value="HAUS6_N"/>
    <property type="match status" value="1"/>
</dbReference>
<keyword evidence="4" id="KW-1185">Reference proteome</keyword>
<feature type="coiled-coil region" evidence="1">
    <location>
        <begin position="165"/>
        <end position="226"/>
    </location>
</feature>
<accession>A0A922HY11</accession>
<evidence type="ECO:0000313" key="4">
    <source>
        <dbReference type="Proteomes" id="UP000790347"/>
    </source>
</evidence>
<evidence type="ECO:0000313" key="3">
    <source>
        <dbReference type="EMBL" id="KAH9516636.1"/>
    </source>
</evidence>
<dbReference type="AlphaFoldDB" id="A0A922HY11"/>
<protein>
    <recommendedName>
        <fullName evidence="2">HAUS augmin-like complex subunit 6 N-terminal domain-containing protein</fullName>
    </recommendedName>
</protein>
<comment type="caution">
    <text evidence="3">The sequence shown here is derived from an EMBL/GenBank/DDBJ whole genome shotgun (WGS) entry which is preliminary data.</text>
</comment>
<gene>
    <name evidence="3" type="ORF">DERF_007366</name>
</gene>
<reference evidence="3" key="2">
    <citation type="journal article" date="2022" name="Res Sq">
        <title>Comparative Genomics Reveals Insights into the Divergent Evolution of Astigmatic Mites and Household Pest Adaptations.</title>
        <authorList>
            <person name="Xiong Q."/>
            <person name="Wan A.T.-Y."/>
            <person name="Liu X.-Y."/>
            <person name="Fung C.S.-H."/>
            <person name="Xiao X."/>
            <person name="Malainual N."/>
            <person name="Hou J."/>
            <person name="Wang L."/>
            <person name="Wang M."/>
            <person name="Yang K."/>
            <person name="Cui Y."/>
            <person name="Leung E."/>
            <person name="Nong W."/>
            <person name="Shin S.-K."/>
            <person name="Au S."/>
            <person name="Jeong K.Y."/>
            <person name="Chew F.T."/>
            <person name="Hui J."/>
            <person name="Leung T.F."/>
            <person name="Tungtrongchitr A."/>
            <person name="Zhong N."/>
            <person name="Liu Z."/>
            <person name="Tsui S."/>
        </authorList>
    </citation>
    <scope>NUCLEOTIDE SEQUENCE</scope>
    <source>
        <strain evidence="3">Derf</strain>
        <tissue evidence="3">Whole organism</tissue>
    </source>
</reference>
<dbReference type="Proteomes" id="UP000790347">
    <property type="component" value="Unassembled WGS sequence"/>
</dbReference>
<dbReference type="EMBL" id="ASGP02000003">
    <property type="protein sequence ID" value="KAH9516636.1"/>
    <property type="molecule type" value="Genomic_DNA"/>
</dbReference>
<proteinExistence type="predicted"/>
<dbReference type="InterPro" id="IPR028163">
    <property type="entry name" value="HAUS_6_N"/>
</dbReference>
<organism evidence="3 4">
    <name type="scientific">Dermatophagoides farinae</name>
    <name type="common">American house dust mite</name>
    <dbReference type="NCBI Taxonomy" id="6954"/>
    <lineage>
        <taxon>Eukaryota</taxon>
        <taxon>Metazoa</taxon>
        <taxon>Ecdysozoa</taxon>
        <taxon>Arthropoda</taxon>
        <taxon>Chelicerata</taxon>
        <taxon>Arachnida</taxon>
        <taxon>Acari</taxon>
        <taxon>Acariformes</taxon>
        <taxon>Sarcoptiformes</taxon>
        <taxon>Astigmata</taxon>
        <taxon>Psoroptidia</taxon>
        <taxon>Analgoidea</taxon>
        <taxon>Pyroglyphidae</taxon>
        <taxon>Dermatophagoidinae</taxon>
        <taxon>Dermatophagoides</taxon>
    </lineage>
</organism>
<sequence>MDKESVKRNHIINILRNLHFELFLKKFSPKTVITSQSFDKLTPTQFSLFCYFLFHRLNPESCHLRFRGVFPSRDIQQEAEFRRLAIETINDFADRNPEPLVKLKKIPHIHYQRLSGIVFVEQMFNLSLYVLINYTSKSKFQPATKELCVLDSVDKRKKFVHQQSIVQYQNDLKQSEQQVEAFIKEYEQRIEELNSNLSHLRQYACIDKLQKINENLAIKLSKITDNIRKMLCRWNEILSSNENLRSHNQDQSNLINLSTNFIVKLKETIKEFEYFVRKDDDSKAKWLKTFQHFSLLNETVLKVESKLREISAQFIEIEQEKNEILSHEFAKQLRKRIENHLEPLLNLDLQLKID</sequence>
<keyword evidence="1" id="KW-0175">Coiled coil</keyword>
<evidence type="ECO:0000259" key="2">
    <source>
        <dbReference type="Pfam" id="PF14661"/>
    </source>
</evidence>
<evidence type="ECO:0000256" key="1">
    <source>
        <dbReference type="SAM" id="Coils"/>
    </source>
</evidence>
<feature type="domain" description="HAUS augmin-like complex subunit 6 N-terminal" evidence="2">
    <location>
        <begin position="14"/>
        <end position="235"/>
    </location>
</feature>
<name>A0A922HY11_DERFA</name>